<protein>
    <submittedName>
        <fullName evidence="1">Uncharacterized protein</fullName>
    </submittedName>
</protein>
<dbReference type="EMBL" id="BOOB01000016">
    <property type="protein sequence ID" value="GIH32219.1"/>
    <property type="molecule type" value="Genomic_DNA"/>
</dbReference>
<reference evidence="1 2" key="1">
    <citation type="submission" date="2021-01" db="EMBL/GenBank/DDBJ databases">
        <title>Whole genome shotgun sequence of Microbispora amethystogenes NBRC 101907.</title>
        <authorList>
            <person name="Komaki H."/>
            <person name="Tamura T."/>
        </authorList>
    </citation>
    <scope>NUCLEOTIDE SEQUENCE [LARGE SCALE GENOMIC DNA]</scope>
    <source>
        <strain evidence="1 2">NBRC 101907</strain>
    </source>
</reference>
<evidence type="ECO:0000313" key="2">
    <source>
        <dbReference type="Proteomes" id="UP000651728"/>
    </source>
</evidence>
<comment type="caution">
    <text evidence="1">The sequence shown here is derived from an EMBL/GenBank/DDBJ whole genome shotgun (WGS) entry which is preliminary data.</text>
</comment>
<sequence length="55" mass="6471">MRLSWEGNTEDMICRACGEHRHEECRGGSWCDCQHKEPAEQDREAEPPENWVRKG</sequence>
<dbReference type="Proteomes" id="UP000651728">
    <property type="component" value="Unassembled WGS sequence"/>
</dbReference>
<name>A0ABQ4FBM6_9ACTN</name>
<proteinExistence type="predicted"/>
<gene>
    <name evidence="1" type="ORF">Mam01_23830</name>
</gene>
<keyword evidence="2" id="KW-1185">Reference proteome</keyword>
<organism evidence="1 2">
    <name type="scientific">Microbispora amethystogenes</name>
    <dbReference type="NCBI Taxonomy" id="1427754"/>
    <lineage>
        <taxon>Bacteria</taxon>
        <taxon>Bacillati</taxon>
        <taxon>Actinomycetota</taxon>
        <taxon>Actinomycetes</taxon>
        <taxon>Streptosporangiales</taxon>
        <taxon>Streptosporangiaceae</taxon>
        <taxon>Microbispora</taxon>
    </lineage>
</organism>
<accession>A0ABQ4FBM6</accession>
<evidence type="ECO:0000313" key="1">
    <source>
        <dbReference type="EMBL" id="GIH32219.1"/>
    </source>
</evidence>